<feature type="transmembrane region" description="Helical" evidence="1">
    <location>
        <begin position="74"/>
        <end position="95"/>
    </location>
</feature>
<dbReference type="Proteomes" id="UP000324282">
    <property type="component" value="Unassembled WGS sequence"/>
</dbReference>
<proteinExistence type="predicted"/>
<dbReference type="EMBL" id="VNHQ01000011">
    <property type="protein sequence ID" value="TYP66047.1"/>
    <property type="molecule type" value="Genomic_DNA"/>
</dbReference>
<dbReference type="AlphaFoldDB" id="A0A5S5BG38"/>
<protein>
    <recommendedName>
        <fullName evidence="4">DUF3649 domain-containing protein</fullName>
    </recommendedName>
</protein>
<feature type="transmembrane region" description="Helical" evidence="1">
    <location>
        <begin position="101"/>
        <end position="120"/>
    </location>
</feature>
<keyword evidence="1" id="KW-0472">Membrane</keyword>
<sequence length="126" mass="13874">MSNQSACLLQIKQIRINMGAYHPRIVSVMKRYHPLLSLDLAGRITAALFGGYALAFGSTAFLSVYLPLARADRVVTASLLCFAVWVAAVIYTFAARSALRAWLWLGALTVLLCLAAYLPAEWRSRP</sequence>
<reference evidence="2 3" key="1">
    <citation type="submission" date="2019-07" db="EMBL/GenBank/DDBJ databases">
        <title>Deep subsurface shale carbon reservoir microbial communities from Ohio and West Virginia, USA.</title>
        <authorList>
            <person name="Wrighton K."/>
        </authorList>
    </citation>
    <scope>NUCLEOTIDE SEQUENCE [LARGE SCALE GENOMIC DNA]</scope>
    <source>
        <strain evidence="2 3">NP_8Ht</strain>
    </source>
</reference>
<evidence type="ECO:0000256" key="1">
    <source>
        <dbReference type="SAM" id="Phobius"/>
    </source>
</evidence>
<evidence type="ECO:0000313" key="2">
    <source>
        <dbReference type="EMBL" id="TYP66047.1"/>
    </source>
</evidence>
<evidence type="ECO:0008006" key="4">
    <source>
        <dbReference type="Google" id="ProtNLM"/>
    </source>
</evidence>
<comment type="caution">
    <text evidence="2">The sequence shown here is derived from an EMBL/GenBank/DDBJ whole genome shotgun (WGS) entry which is preliminary data.</text>
</comment>
<feature type="transmembrane region" description="Helical" evidence="1">
    <location>
        <begin position="40"/>
        <end position="62"/>
    </location>
</feature>
<evidence type="ECO:0000313" key="3">
    <source>
        <dbReference type="Proteomes" id="UP000324282"/>
    </source>
</evidence>
<keyword evidence="1" id="KW-0812">Transmembrane</keyword>
<accession>A0A5S5BG38</accession>
<gene>
    <name evidence="2" type="ORF">A9A72_12140</name>
</gene>
<keyword evidence="1" id="KW-1133">Transmembrane helix</keyword>
<name>A0A5S5BG38_STUST</name>
<organism evidence="2 3">
    <name type="scientific">Stutzerimonas stutzeri</name>
    <name type="common">Pseudomonas stutzeri</name>
    <dbReference type="NCBI Taxonomy" id="316"/>
    <lineage>
        <taxon>Bacteria</taxon>
        <taxon>Pseudomonadati</taxon>
        <taxon>Pseudomonadota</taxon>
        <taxon>Gammaproteobacteria</taxon>
        <taxon>Pseudomonadales</taxon>
        <taxon>Pseudomonadaceae</taxon>
        <taxon>Stutzerimonas</taxon>
    </lineage>
</organism>